<sequence length="344" mass="37789">MKAALLYGPEDLRIEDVKTPVCKKEEVLIRVHGVGLCGSDIRTIIHGHHRLEYPQILGHEIAGEIVEIGEGVKGFSPGERVYVSPLVPCYECPACKRGWLGQCENLTVPGTTIPGGFAEYMIVTEDIIKKGQVIKMPHDMSYEEAVMTEPLSSVFSCQEYANVTLGDTVVVIGMGPIGCLQLELAKLRGAKRVIAVEPSRIRLEKAREFGADFIIDPFEVDPVKRVREITGGWGAEVVISANPSTKAQGQAIKMACKRGKVVFFGGVPKGEMTLIDSNFVHYEQITILGHFGYDHMQNARSFDLIADKKIKADRYVTHVLPLEDAMKGVEMAKSGEAIKVVLKP</sequence>
<dbReference type="SUPFAM" id="SSF51735">
    <property type="entry name" value="NAD(P)-binding Rossmann-fold domains"/>
    <property type="match status" value="1"/>
</dbReference>
<evidence type="ECO:0000256" key="4">
    <source>
        <dbReference type="RuleBase" id="RU361277"/>
    </source>
</evidence>
<keyword evidence="3" id="KW-0560">Oxidoreductase</keyword>
<dbReference type="GO" id="GO:0016491">
    <property type="term" value="F:oxidoreductase activity"/>
    <property type="evidence" value="ECO:0007669"/>
    <property type="project" value="UniProtKB-KW"/>
</dbReference>
<dbReference type="PROSITE" id="PS00059">
    <property type="entry name" value="ADH_ZINC"/>
    <property type="match status" value="1"/>
</dbReference>
<dbReference type="InterPro" id="IPR002328">
    <property type="entry name" value="ADH_Zn_CS"/>
</dbReference>
<evidence type="ECO:0000256" key="1">
    <source>
        <dbReference type="ARBA" id="ARBA00022723"/>
    </source>
</evidence>
<dbReference type="CDD" id="cd08235">
    <property type="entry name" value="iditol_2_DH_like"/>
    <property type="match status" value="1"/>
</dbReference>
<dbReference type="Proteomes" id="UP000184251">
    <property type="component" value="Unassembled WGS sequence"/>
</dbReference>
<dbReference type="Gene3D" id="3.90.180.10">
    <property type="entry name" value="Medium-chain alcohol dehydrogenases, catalytic domain"/>
    <property type="match status" value="1"/>
</dbReference>
<evidence type="ECO:0000256" key="3">
    <source>
        <dbReference type="ARBA" id="ARBA00023002"/>
    </source>
</evidence>
<evidence type="ECO:0000259" key="5">
    <source>
        <dbReference type="SMART" id="SM00829"/>
    </source>
</evidence>
<evidence type="ECO:0000313" key="6">
    <source>
        <dbReference type="EMBL" id="SHE45248.1"/>
    </source>
</evidence>
<dbReference type="Pfam" id="PF00107">
    <property type="entry name" value="ADH_zinc_N"/>
    <property type="match status" value="1"/>
</dbReference>
<evidence type="ECO:0000313" key="7">
    <source>
        <dbReference type="Proteomes" id="UP000184251"/>
    </source>
</evidence>
<dbReference type="AlphaFoldDB" id="A0A1M4TLE4"/>
<dbReference type="InterPro" id="IPR050129">
    <property type="entry name" value="Zn_alcohol_dh"/>
</dbReference>
<dbReference type="SMART" id="SM00829">
    <property type="entry name" value="PKS_ER"/>
    <property type="match status" value="1"/>
</dbReference>
<gene>
    <name evidence="6" type="ORF">SAMN02746064_00533</name>
</gene>
<protein>
    <submittedName>
        <fullName evidence="6">L-iditol 2-dehydrogenase</fullName>
    </submittedName>
</protein>
<feature type="domain" description="Enoyl reductase (ER)" evidence="5">
    <location>
        <begin position="8"/>
        <end position="342"/>
    </location>
</feature>
<dbReference type="InterPro" id="IPR013149">
    <property type="entry name" value="ADH-like_C"/>
</dbReference>
<name>A0A1M4TLE4_9FIRM</name>
<organism evidence="6 7">
    <name type="scientific">Alkalibacter saccharofermentans DSM 14828</name>
    <dbReference type="NCBI Taxonomy" id="1120975"/>
    <lineage>
        <taxon>Bacteria</taxon>
        <taxon>Bacillati</taxon>
        <taxon>Bacillota</taxon>
        <taxon>Clostridia</taxon>
        <taxon>Eubacteriales</taxon>
        <taxon>Eubacteriaceae</taxon>
        <taxon>Alkalibacter</taxon>
    </lineage>
</organism>
<dbReference type="InterPro" id="IPR013154">
    <property type="entry name" value="ADH-like_N"/>
</dbReference>
<reference evidence="6 7" key="1">
    <citation type="submission" date="2016-11" db="EMBL/GenBank/DDBJ databases">
        <authorList>
            <person name="Jaros S."/>
            <person name="Januszkiewicz K."/>
            <person name="Wedrychowicz H."/>
        </authorList>
    </citation>
    <scope>NUCLEOTIDE SEQUENCE [LARGE SCALE GENOMIC DNA]</scope>
    <source>
        <strain evidence="6 7">DSM 14828</strain>
    </source>
</reference>
<dbReference type="RefSeq" id="WP_073269525.1">
    <property type="nucleotide sequence ID" value="NZ_FQTU01000002.1"/>
</dbReference>
<dbReference type="PANTHER" id="PTHR43401:SF2">
    <property type="entry name" value="L-THREONINE 3-DEHYDROGENASE"/>
    <property type="match status" value="1"/>
</dbReference>
<evidence type="ECO:0000256" key="2">
    <source>
        <dbReference type="ARBA" id="ARBA00022833"/>
    </source>
</evidence>
<accession>A0A1M4TLE4</accession>
<proteinExistence type="inferred from homology"/>
<keyword evidence="1 4" id="KW-0479">Metal-binding</keyword>
<dbReference type="STRING" id="1120975.SAMN02746064_00533"/>
<dbReference type="SUPFAM" id="SSF50129">
    <property type="entry name" value="GroES-like"/>
    <property type="match status" value="1"/>
</dbReference>
<keyword evidence="7" id="KW-1185">Reference proteome</keyword>
<dbReference type="InterPro" id="IPR011032">
    <property type="entry name" value="GroES-like_sf"/>
</dbReference>
<dbReference type="PANTHER" id="PTHR43401">
    <property type="entry name" value="L-THREONINE 3-DEHYDROGENASE"/>
    <property type="match status" value="1"/>
</dbReference>
<comment type="similarity">
    <text evidence="4">Belongs to the zinc-containing alcohol dehydrogenase family.</text>
</comment>
<dbReference type="Gene3D" id="3.40.50.720">
    <property type="entry name" value="NAD(P)-binding Rossmann-like Domain"/>
    <property type="match status" value="1"/>
</dbReference>
<dbReference type="Pfam" id="PF08240">
    <property type="entry name" value="ADH_N"/>
    <property type="match status" value="1"/>
</dbReference>
<dbReference type="GO" id="GO:0008270">
    <property type="term" value="F:zinc ion binding"/>
    <property type="evidence" value="ECO:0007669"/>
    <property type="project" value="InterPro"/>
</dbReference>
<comment type="cofactor">
    <cofactor evidence="4">
        <name>Zn(2+)</name>
        <dbReference type="ChEBI" id="CHEBI:29105"/>
    </cofactor>
</comment>
<dbReference type="InterPro" id="IPR036291">
    <property type="entry name" value="NAD(P)-bd_dom_sf"/>
</dbReference>
<dbReference type="EMBL" id="FQTU01000002">
    <property type="protein sequence ID" value="SHE45248.1"/>
    <property type="molecule type" value="Genomic_DNA"/>
</dbReference>
<dbReference type="OrthoDB" id="1777308at2"/>
<keyword evidence="2 4" id="KW-0862">Zinc</keyword>
<dbReference type="InterPro" id="IPR020843">
    <property type="entry name" value="ER"/>
</dbReference>